<evidence type="ECO:0000313" key="2">
    <source>
        <dbReference type="Proteomes" id="UP001186974"/>
    </source>
</evidence>
<feature type="non-terminal residue" evidence="1">
    <location>
        <position position="85"/>
    </location>
</feature>
<organism evidence="1 2">
    <name type="scientific">Coniosporium uncinatum</name>
    <dbReference type="NCBI Taxonomy" id="93489"/>
    <lineage>
        <taxon>Eukaryota</taxon>
        <taxon>Fungi</taxon>
        <taxon>Dikarya</taxon>
        <taxon>Ascomycota</taxon>
        <taxon>Pezizomycotina</taxon>
        <taxon>Dothideomycetes</taxon>
        <taxon>Dothideomycetes incertae sedis</taxon>
        <taxon>Coniosporium</taxon>
    </lineage>
</organism>
<keyword evidence="2" id="KW-1185">Reference proteome</keyword>
<evidence type="ECO:0000313" key="1">
    <source>
        <dbReference type="EMBL" id="KAK3078610.1"/>
    </source>
</evidence>
<name>A0ACC3DPT2_9PEZI</name>
<proteinExistence type="predicted"/>
<accession>A0ACC3DPT2</accession>
<reference evidence="1" key="1">
    <citation type="submission" date="2024-09" db="EMBL/GenBank/DDBJ databases">
        <title>Black Yeasts Isolated from many extreme environments.</title>
        <authorList>
            <person name="Coleine C."/>
            <person name="Stajich J.E."/>
            <person name="Selbmann L."/>
        </authorList>
    </citation>
    <scope>NUCLEOTIDE SEQUENCE</scope>
    <source>
        <strain evidence="1">CCFEE 5737</strain>
    </source>
</reference>
<sequence length="85" mass="9579">MANNSDTSNDHLVQSSDPLHPSNLICELCRKFYTLGWVTGTGGGTSIRHGDHIFIAPSGVQKELMQPSDMFVLDYNKREYLRRPL</sequence>
<dbReference type="EMBL" id="JAWDJW010001751">
    <property type="protein sequence ID" value="KAK3078610.1"/>
    <property type="molecule type" value="Genomic_DNA"/>
</dbReference>
<dbReference type="Proteomes" id="UP001186974">
    <property type="component" value="Unassembled WGS sequence"/>
</dbReference>
<comment type="caution">
    <text evidence="1">The sequence shown here is derived from an EMBL/GenBank/DDBJ whole genome shotgun (WGS) entry which is preliminary data.</text>
</comment>
<gene>
    <name evidence="1" type="primary">MDE1</name>
    <name evidence="1" type="ORF">LTS18_007077</name>
</gene>
<protein>
    <submittedName>
        <fullName evidence="1">Methylthioribulose-1-phosphate dehydratase</fullName>
    </submittedName>
</protein>